<reference evidence="3" key="1">
    <citation type="journal article" date="2011" name="Nat. Commun.">
        <title>Effector diversification within compartments of the Leptosphaeria maculans genome affected by Repeat-Induced Point mutations.</title>
        <authorList>
            <person name="Rouxel T."/>
            <person name="Grandaubert J."/>
            <person name="Hane J.K."/>
            <person name="Hoede C."/>
            <person name="van de Wouw A.P."/>
            <person name="Couloux A."/>
            <person name="Dominguez V."/>
            <person name="Anthouard V."/>
            <person name="Bally P."/>
            <person name="Bourras S."/>
            <person name="Cozijnsen A.J."/>
            <person name="Ciuffetti L.M."/>
            <person name="Degrave A."/>
            <person name="Dilmaghani A."/>
            <person name="Duret L."/>
            <person name="Fudal I."/>
            <person name="Goodwin S.B."/>
            <person name="Gout L."/>
            <person name="Glaser N."/>
            <person name="Linglin J."/>
            <person name="Kema G.H.J."/>
            <person name="Lapalu N."/>
            <person name="Lawrence C.B."/>
            <person name="May K."/>
            <person name="Meyer M."/>
            <person name="Ollivier B."/>
            <person name="Poulain J."/>
            <person name="Schoch C.L."/>
            <person name="Simon A."/>
            <person name="Spatafora J.W."/>
            <person name="Stachowiak A."/>
            <person name="Turgeon B.G."/>
            <person name="Tyler B.M."/>
            <person name="Vincent D."/>
            <person name="Weissenbach J."/>
            <person name="Amselem J."/>
            <person name="Quesneville H."/>
            <person name="Oliver R.P."/>
            <person name="Wincker P."/>
            <person name="Balesdent M.-H."/>
            <person name="Howlett B.J."/>
        </authorList>
    </citation>
    <scope>NUCLEOTIDE SEQUENCE [LARGE SCALE GENOMIC DNA]</scope>
    <source>
        <strain evidence="3">JN3 / isolate v23.1.3 / race Av1-4-5-6-7-8</strain>
    </source>
</reference>
<dbReference type="InParanoid" id="E4ZNM7"/>
<dbReference type="AlphaFoldDB" id="E4ZNM7"/>
<keyword evidence="3" id="KW-1185">Reference proteome</keyword>
<gene>
    <name evidence="2" type="ORF">LEMA_P041470.1</name>
</gene>
<dbReference type="Proteomes" id="UP000002668">
    <property type="component" value="Genome"/>
</dbReference>
<feature type="compositionally biased region" description="Basic residues" evidence="1">
    <location>
        <begin position="87"/>
        <end position="99"/>
    </location>
</feature>
<proteinExistence type="predicted"/>
<dbReference type="VEuPathDB" id="FungiDB:LEMA_P041470.1"/>
<evidence type="ECO:0000313" key="2">
    <source>
        <dbReference type="EMBL" id="CBX93246.1"/>
    </source>
</evidence>
<protein>
    <submittedName>
        <fullName evidence="2">Predicted protein</fullName>
    </submittedName>
</protein>
<feature type="region of interest" description="Disordered" evidence="1">
    <location>
        <begin position="52"/>
        <end position="107"/>
    </location>
</feature>
<dbReference type="EMBL" id="FP929105">
    <property type="protein sequence ID" value="CBX93246.1"/>
    <property type="molecule type" value="Genomic_DNA"/>
</dbReference>
<organism evidence="3">
    <name type="scientific">Leptosphaeria maculans (strain JN3 / isolate v23.1.3 / race Av1-4-5-6-7-8)</name>
    <name type="common">Blackleg fungus</name>
    <name type="synonym">Phoma lingam</name>
    <dbReference type="NCBI Taxonomy" id="985895"/>
    <lineage>
        <taxon>Eukaryota</taxon>
        <taxon>Fungi</taxon>
        <taxon>Dikarya</taxon>
        <taxon>Ascomycota</taxon>
        <taxon>Pezizomycotina</taxon>
        <taxon>Dothideomycetes</taxon>
        <taxon>Pleosporomycetidae</taxon>
        <taxon>Pleosporales</taxon>
        <taxon>Pleosporineae</taxon>
        <taxon>Leptosphaeriaceae</taxon>
        <taxon>Plenodomus</taxon>
        <taxon>Plenodomus lingam/Leptosphaeria maculans species complex</taxon>
    </lineage>
</organism>
<feature type="compositionally biased region" description="Polar residues" evidence="1">
    <location>
        <begin position="56"/>
        <end position="69"/>
    </location>
</feature>
<dbReference type="HOGENOM" id="CLU_769601_0_0_1"/>
<name>E4ZNM7_LEPMJ</name>
<evidence type="ECO:0000313" key="3">
    <source>
        <dbReference type="Proteomes" id="UP000002668"/>
    </source>
</evidence>
<feature type="region of interest" description="Disordered" evidence="1">
    <location>
        <begin position="162"/>
        <end position="185"/>
    </location>
</feature>
<evidence type="ECO:0000256" key="1">
    <source>
        <dbReference type="SAM" id="MobiDB-lite"/>
    </source>
</evidence>
<sequence>MFQFAASVASIRSEYPHAYDDHATQFLDEEKGRQQIPSARSAKNFEPAIDDFHHAYNNSPNQSKPISSQKPHHLHTKPPPPSDIPRHLRPPPRHRRKPQLLHLTRPPHAGSNILYTMIRCAAKYLQFELCTSCAIEVPPSAPKTNTDTIENKVYAARRKTKGTKYVDPPPDHPRPAPHNLHVRGASPRGRINKSLEFDMLRSARLEDMSIVIGYAGIEGQGTRWRVRGCHGKLRVTSLEVKPLGKYGGMCEVVGEQVDARLVWWGCGRDVRWWMESGYHAYMGIHVNNCRDQGFAFDSKEGRHASYTYAGFVSSSREHSPHMPTPVRVQALALRVRKVLRSHFDSKAVDCLVQQLAPNAS</sequence>
<accession>E4ZNM7</accession>